<dbReference type="PANTHER" id="PTHR46696:SF1">
    <property type="entry name" value="CYTOCHROME P450 YJIB-RELATED"/>
    <property type="match status" value="1"/>
</dbReference>
<evidence type="ECO:0008006" key="5">
    <source>
        <dbReference type="Google" id="ProtNLM"/>
    </source>
</evidence>
<keyword evidence="4" id="KW-1185">Reference proteome</keyword>
<organism evidence="3 4">
    <name type="scientific">Streptomonospora alba</name>
    <dbReference type="NCBI Taxonomy" id="183763"/>
    <lineage>
        <taxon>Bacteria</taxon>
        <taxon>Bacillati</taxon>
        <taxon>Actinomycetota</taxon>
        <taxon>Actinomycetes</taxon>
        <taxon>Streptosporangiales</taxon>
        <taxon>Nocardiopsidaceae</taxon>
        <taxon>Streptomonospora</taxon>
    </lineage>
</organism>
<dbReference type="OrthoDB" id="4133219at2"/>
<dbReference type="PANTHER" id="PTHR46696">
    <property type="entry name" value="P450, PUTATIVE (EUROFUNG)-RELATED"/>
    <property type="match status" value="1"/>
</dbReference>
<gene>
    <name evidence="3" type="ORF">LP52_18105</name>
</gene>
<keyword evidence="2" id="KW-0503">Monooxygenase</keyword>
<dbReference type="EMBL" id="JROO01000034">
    <property type="protein sequence ID" value="KIH97622.1"/>
    <property type="molecule type" value="Genomic_DNA"/>
</dbReference>
<dbReference type="GO" id="GO:0005506">
    <property type="term" value="F:iron ion binding"/>
    <property type="evidence" value="ECO:0007669"/>
    <property type="project" value="InterPro"/>
</dbReference>
<comment type="similarity">
    <text evidence="1 2">Belongs to the cytochrome P450 family.</text>
</comment>
<dbReference type="GO" id="GO:0004497">
    <property type="term" value="F:monooxygenase activity"/>
    <property type="evidence" value="ECO:0007669"/>
    <property type="project" value="UniProtKB-KW"/>
</dbReference>
<dbReference type="Gene3D" id="1.10.630.10">
    <property type="entry name" value="Cytochrome P450"/>
    <property type="match status" value="1"/>
</dbReference>
<evidence type="ECO:0000313" key="4">
    <source>
        <dbReference type="Proteomes" id="UP000031675"/>
    </source>
</evidence>
<evidence type="ECO:0000256" key="1">
    <source>
        <dbReference type="ARBA" id="ARBA00010617"/>
    </source>
</evidence>
<dbReference type="Pfam" id="PF00067">
    <property type="entry name" value="p450"/>
    <property type="match status" value="1"/>
</dbReference>
<keyword evidence="2" id="KW-0408">Iron</keyword>
<name>A0A0C2JLC1_9ACTN</name>
<keyword evidence="2" id="KW-0560">Oxidoreductase</keyword>
<keyword evidence="2" id="KW-0349">Heme</keyword>
<dbReference type="PRINTS" id="PR00359">
    <property type="entry name" value="BP450"/>
</dbReference>
<keyword evidence="2" id="KW-0479">Metal-binding</keyword>
<accession>A0A0C2JLC1</accession>
<dbReference type="PROSITE" id="PS00086">
    <property type="entry name" value="CYTOCHROME_P450"/>
    <property type="match status" value="1"/>
</dbReference>
<sequence>MPTPGYDPLNPETLRDPYPAYALMREHAPVLWHDRMGCWVLSRYADCVAVLRDHDTFARDPRRVGEAIPEPSLSVQSLDPPELGPLRRLLMNAVHTCDLNGLAQRTRERSDALLSALATQTTFDVVEDFASPLSLDVICDLLGVDRPERGSFAEASDAIMRSMDAGLLPETAEPGRRARQQLSALVASWFAESDAPGLLAEMRRGAPAAGVPETYVRNTARVLFQGGYSTMVAAIGNVTAQLMQYPGLLEHLSEPETRTTGVDELIRYDGPVQGTSRTATRAVTIGGTRIEAGQTVLVLHAAANHDPDQFPRPDELLLDRSPNPHLGFGWGPHACAGTLPAQIALHAVVEALAARPRLCAAGAFVRRRTATMRGWQHLPAAFIPAACTAPSGRHP</sequence>
<dbReference type="AlphaFoldDB" id="A0A0C2JLC1"/>
<dbReference type="InterPro" id="IPR002397">
    <property type="entry name" value="Cyt_P450_B"/>
</dbReference>
<protein>
    <recommendedName>
        <fullName evidence="5">Cytochrome P450</fullName>
    </recommendedName>
</protein>
<dbReference type="InterPro" id="IPR036396">
    <property type="entry name" value="Cyt_P450_sf"/>
</dbReference>
<evidence type="ECO:0000313" key="3">
    <source>
        <dbReference type="EMBL" id="KIH97622.1"/>
    </source>
</evidence>
<reference evidence="4" key="1">
    <citation type="journal article" date="2015" name="Chem. Biol.">
        <title>Structure, bioactivity, and resistance mechanism of streptomonomicin, an unusual lasso Peptide from an understudied halophilic actinomycete.</title>
        <authorList>
            <person name="Metelev M."/>
            <person name="Tietz J.I."/>
            <person name="Melby J.O."/>
            <person name="Blair P.M."/>
            <person name="Zhu L."/>
            <person name="Livnat I."/>
            <person name="Severinov K."/>
            <person name="Mitchell D.A."/>
        </authorList>
    </citation>
    <scope>NUCLEOTIDE SEQUENCE [LARGE SCALE GENOMIC DNA]</scope>
    <source>
        <strain evidence="4">YIM 90003</strain>
    </source>
</reference>
<dbReference type="InterPro" id="IPR017972">
    <property type="entry name" value="Cyt_P450_CS"/>
</dbReference>
<dbReference type="SUPFAM" id="SSF48264">
    <property type="entry name" value="Cytochrome P450"/>
    <property type="match status" value="1"/>
</dbReference>
<comment type="caution">
    <text evidence="3">The sequence shown here is derived from an EMBL/GenBank/DDBJ whole genome shotgun (WGS) entry which is preliminary data.</text>
</comment>
<dbReference type="Proteomes" id="UP000031675">
    <property type="component" value="Unassembled WGS sequence"/>
</dbReference>
<dbReference type="GO" id="GO:0020037">
    <property type="term" value="F:heme binding"/>
    <property type="evidence" value="ECO:0007669"/>
    <property type="project" value="InterPro"/>
</dbReference>
<proteinExistence type="inferred from homology"/>
<dbReference type="InterPro" id="IPR001128">
    <property type="entry name" value="Cyt_P450"/>
</dbReference>
<dbReference type="GO" id="GO:0016705">
    <property type="term" value="F:oxidoreductase activity, acting on paired donors, with incorporation or reduction of molecular oxygen"/>
    <property type="evidence" value="ECO:0007669"/>
    <property type="project" value="InterPro"/>
</dbReference>
<evidence type="ECO:0000256" key="2">
    <source>
        <dbReference type="RuleBase" id="RU000461"/>
    </source>
</evidence>
<dbReference type="STRING" id="183763.LP52_18105"/>